<evidence type="ECO:0000259" key="1">
    <source>
        <dbReference type="Pfam" id="PF00149"/>
    </source>
</evidence>
<protein>
    <recommendedName>
        <fullName evidence="1">Calcineurin-like phosphoesterase domain-containing protein</fullName>
    </recommendedName>
</protein>
<accession>A0A4Q1C8Y8</accession>
<evidence type="ECO:0000313" key="2">
    <source>
        <dbReference type="EMBL" id="RXK55330.1"/>
    </source>
</evidence>
<name>A0A4Q1C8Y8_9BACT</name>
<gene>
    <name evidence="2" type="ORF">ESB00_05375</name>
</gene>
<dbReference type="InterPro" id="IPR004843">
    <property type="entry name" value="Calcineurin-like_PHP"/>
</dbReference>
<organism evidence="2 3">
    <name type="scientific">Oleiharenicola lentus</name>
    <dbReference type="NCBI Taxonomy" id="2508720"/>
    <lineage>
        <taxon>Bacteria</taxon>
        <taxon>Pseudomonadati</taxon>
        <taxon>Verrucomicrobiota</taxon>
        <taxon>Opitutia</taxon>
        <taxon>Opitutales</taxon>
        <taxon>Opitutaceae</taxon>
        <taxon>Oleiharenicola</taxon>
    </lineage>
</organism>
<keyword evidence="3" id="KW-1185">Reference proteome</keyword>
<dbReference type="Pfam" id="PF00149">
    <property type="entry name" value="Metallophos"/>
    <property type="match status" value="1"/>
</dbReference>
<dbReference type="SUPFAM" id="SSF56300">
    <property type="entry name" value="Metallo-dependent phosphatases"/>
    <property type="match status" value="1"/>
</dbReference>
<reference evidence="2 3" key="1">
    <citation type="submission" date="2019-01" db="EMBL/GenBank/DDBJ databases">
        <title>Lacunisphaera sp. strain TWA-58.</title>
        <authorList>
            <person name="Chen W.-M."/>
        </authorList>
    </citation>
    <scope>NUCLEOTIDE SEQUENCE [LARGE SCALE GENOMIC DNA]</scope>
    <source>
        <strain evidence="2 3">TWA-58</strain>
    </source>
</reference>
<feature type="domain" description="Calcineurin-like phosphoesterase" evidence="1">
    <location>
        <begin position="15"/>
        <end position="122"/>
    </location>
</feature>
<sequence length="284" mass="31489">MVAMPARAALPAGVIRILSDLHCYDARTLVRDFQQLLPLLEGVPELVLNGDSCEMRRDVSPAMVEALRNFFRQRVPAVTFITGNHDPDISDTHELLLAKDRIWVTHGDIFLDGLTPWSRHAGQLRRLLAAERAADPSADFALPAVRLRLARAVARAEEDLPDYVTGGWRAHLKWIARTFFPPRQVLAMLRAWRDLPSLAARLAVAQRSSTQVVVTGHVHFPGVWRHSGGPTIINTGSFFQPLGGNLVDIFADRVEVRRIRRCGSDFAPGALLATIPLHLSGSRT</sequence>
<comment type="caution">
    <text evidence="2">The sequence shown here is derived from an EMBL/GenBank/DDBJ whole genome shotgun (WGS) entry which is preliminary data.</text>
</comment>
<proteinExistence type="predicted"/>
<dbReference type="AlphaFoldDB" id="A0A4Q1C8Y8"/>
<dbReference type="InterPro" id="IPR029052">
    <property type="entry name" value="Metallo-depent_PP-like"/>
</dbReference>
<dbReference type="EMBL" id="SDHX01000001">
    <property type="protein sequence ID" value="RXK55330.1"/>
    <property type="molecule type" value="Genomic_DNA"/>
</dbReference>
<dbReference type="Gene3D" id="3.60.21.10">
    <property type="match status" value="1"/>
</dbReference>
<dbReference type="OrthoDB" id="193448at2"/>
<dbReference type="Proteomes" id="UP000290218">
    <property type="component" value="Unassembled WGS sequence"/>
</dbReference>
<evidence type="ECO:0000313" key="3">
    <source>
        <dbReference type="Proteomes" id="UP000290218"/>
    </source>
</evidence>
<dbReference type="GO" id="GO:0016787">
    <property type="term" value="F:hydrolase activity"/>
    <property type="evidence" value="ECO:0007669"/>
    <property type="project" value="InterPro"/>
</dbReference>